<accession>A0ABQ8Q2B8</accession>
<gene>
    <name evidence="1" type="ORF">F5050DRAFT_1579308</name>
</gene>
<organism evidence="1 2">
    <name type="scientific">Lentinula boryana</name>
    <dbReference type="NCBI Taxonomy" id="40481"/>
    <lineage>
        <taxon>Eukaryota</taxon>
        <taxon>Fungi</taxon>
        <taxon>Dikarya</taxon>
        <taxon>Basidiomycota</taxon>
        <taxon>Agaricomycotina</taxon>
        <taxon>Agaricomycetes</taxon>
        <taxon>Agaricomycetidae</taxon>
        <taxon>Agaricales</taxon>
        <taxon>Marasmiineae</taxon>
        <taxon>Omphalotaceae</taxon>
        <taxon>Lentinula</taxon>
    </lineage>
</organism>
<evidence type="ECO:0008006" key="3">
    <source>
        <dbReference type="Google" id="ProtNLM"/>
    </source>
</evidence>
<reference evidence="1" key="1">
    <citation type="submission" date="2022-08" db="EMBL/GenBank/DDBJ databases">
        <authorList>
            <consortium name="DOE Joint Genome Institute"/>
            <person name="Min B."/>
            <person name="Riley R."/>
            <person name="Sierra-Patev S."/>
            <person name="Naranjo-Ortiz M."/>
            <person name="Looney B."/>
            <person name="Konkel Z."/>
            <person name="Slot J.C."/>
            <person name="Sakamoto Y."/>
            <person name="Steenwyk J.L."/>
            <person name="Rokas A."/>
            <person name="Carro J."/>
            <person name="Camarero S."/>
            <person name="Ferreira P."/>
            <person name="Molpeceres G."/>
            <person name="Ruiz-Duenas F.J."/>
            <person name="Serrano A."/>
            <person name="Henrissat B."/>
            <person name="Drula E."/>
            <person name="Hughes K.W."/>
            <person name="Mata J.L."/>
            <person name="Ishikawa N.K."/>
            <person name="Vargas-Isla R."/>
            <person name="Ushijima S."/>
            <person name="Smith C.A."/>
            <person name="Ahrendt S."/>
            <person name="Andreopoulos W."/>
            <person name="He G."/>
            <person name="Labutti K."/>
            <person name="Lipzen A."/>
            <person name="Ng V."/>
            <person name="Sandor L."/>
            <person name="Barry K."/>
            <person name="Martinez A.T."/>
            <person name="Xiao Y."/>
            <person name="Gibbons J.G."/>
            <person name="Terashima K."/>
            <person name="Hibbett D.S."/>
            <person name="Grigoriev I.V."/>
        </authorList>
    </citation>
    <scope>NUCLEOTIDE SEQUENCE</scope>
    <source>
        <strain evidence="1">TFB10827</strain>
    </source>
</reference>
<sequence length="534" mass="61744">MHGFYLRILQRHCRDIWGMNVKLEDNDGLWETEDLSDEEKLKARETFRYGNRTALNKLPTTSILASAAELATTTAVQPTPSQLPMPTMSQLPIPTPSQLPVPTPDRDPFHLFCETTPRHRINQLGVLGKETLAAVREDMAKLELPSWVARAPAHPGEADKGKFSADQWKTFCTINLPITLVRLWGSTPREERKYKMLENFMHLVTAVRLANMRLMTKECIRSFEYHMLTYLASLRKLYPHTNITPYQHMMLHFGMQLRRFGPVHSWRCFPFERLNYILQNIPNNAHIGELEQTMFMRFCQSQKLRSIIQADHSLPHMSSMAALFKDCFEDSDHRGTRVADFLAFDEVTESPLITHWDNSILERLDKSTFTLLQSWINKSQIPGSARLYAKFSFRERFRDLTFTTQNMRPSARDSQIIFSMKPGTWVAGSIQSLFTAGWDYEGKLHVKKFAKIYPYETLSAIEANEDVYRRFSFCGGQLFHCILNPAQALVLPLDSIPAHFARSEQSNDRIQGTIIHALPLNKVRSWPYNLLTHY</sequence>
<keyword evidence="2" id="KW-1185">Reference proteome</keyword>
<protein>
    <recommendedName>
        <fullName evidence="3">DUF4218 domain-containing protein</fullName>
    </recommendedName>
</protein>
<dbReference type="PANTHER" id="PTHR46579">
    <property type="entry name" value="F5/8 TYPE C DOMAIN-CONTAINING PROTEIN-RELATED"/>
    <property type="match status" value="1"/>
</dbReference>
<dbReference type="EMBL" id="MU790841">
    <property type="protein sequence ID" value="KAJ3992583.1"/>
    <property type="molecule type" value="Genomic_DNA"/>
</dbReference>
<dbReference type="PANTHER" id="PTHR46579:SF1">
    <property type="entry name" value="F5_8 TYPE C DOMAIN-CONTAINING PROTEIN"/>
    <property type="match status" value="1"/>
</dbReference>
<name>A0ABQ8Q2B8_9AGAR</name>
<dbReference type="Proteomes" id="UP001163828">
    <property type="component" value="Unassembled WGS sequence"/>
</dbReference>
<evidence type="ECO:0000313" key="2">
    <source>
        <dbReference type="Proteomes" id="UP001163828"/>
    </source>
</evidence>
<proteinExistence type="predicted"/>
<comment type="caution">
    <text evidence="1">The sequence shown here is derived from an EMBL/GenBank/DDBJ whole genome shotgun (WGS) entry which is preliminary data.</text>
</comment>
<evidence type="ECO:0000313" key="1">
    <source>
        <dbReference type="EMBL" id="KAJ3992583.1"/>
    </source>
</evidence>